<protein>
    <recommendedName>
        <fullName evidence="1">DUF4387 domain-containing protein</fullName>
    </recommendedName>
</protein>
<dbReference type="STRING" id="225324.SAMN02745126_02940"/>
<dbReference type="EMBL" id="FUWJ01000002">
    <property type="protein sequence ID" value="SJZ93333.1"/>
    <property type="molecule type" value="Genomic_DNA"/>
</dbReference>
<dbReference type="AlphaFoldDB" id="A0A1T4PP72"/>
<proteinExistence type="predicted"/>
<reference evidence="3" key="1">
    <citation type="submission" date="2017-02" db="EMBL/GenBank/DDBJ databases">
        <authorList>
            <person name="Varghese N."/>
            <person name="Submissions S."/>
        </authorList>
    </citation>
    <scope>NUCLEOTIDE SEQUENCE [LARGE SCALE GENOMIC DNA]</scope>
    <source>
        <strain evidence="3">ATCC 27094</strain>
    </source>
</reference>
<gene>
    <name evidence="2" type="ORF">SAMN02745126_02940</name>
</gene>
<name>A0A1T4PP72_9HYPH</name>
<accession>A0A1T4PP72</accession>
<dbReference type="Pfam" id="PF14330">
    <property type="entry name" value="DUF4387"/>
    <property type="match status" value="1"/>
</dbReference>
<evidence type="ECO:0000259" key="1">
    <source>
        <dbReference type="Pfam" id="PF14330"/>
    </source>
</evidence>
<sequence>MTSVPTPLRDIAKVVRSKNAGPFEITLDIIFKSKEDYEVVKESGVITKELISRLYNVPTQAIITFGFFDLVNAVKITLPRPRVQGGVGETDMHAAQQHVPLQEIRIPWPAR</sequence>
<dbReference type="Proteomes" id="UP000190092">
    <property type="component" value="Unassembled WGS sequence"/>
</dbReference>
<dbReference type="RefSeq" id="WP_085934576.1">
    <property type="nucleotide sequence ID" value="NZ_FUWJ01000002.1"/>
</dbReference>
<organism evidence="2 3">
    <name type="scientific">Enhydrobacter aerosaccus</name>
    <dbReference type="NCBI Taxonomy" id="225324"/>
    <lineage>
        <taxon>Bacteria</taxon>
        <taxon>Pseudomonadati</taxon>
        <taxon>Pseudomonadota</taxon>
        <taxon>Alphaproteobacteria</taxon>
        <taxon>Hyphomicrobiales</taxon>
        <taxon>Enhydrobacter</taxon>
    </lineage>
</organism>
<evidence type="ECO:0000313" key="3">
    <source>
        <dbReference type="Proteomes" id="UP000190092"/>
    </source>
</evidence>
<evidence type="ECO:0000313" key="2">
    <source>
        <dbReference type="EMBL" id="SJZ93333.1"/>
    </source>
</evidence>
<feature type="domain" description="DUF4387" evidence="1">
    <location>
        <begin position="8"/>
        <end position="104"/>
    </location>
</feature>
<dbReference type="InterPro" id="IPR025496">
    <property type="entry name" value="DUF4387"/>
</dbReference>
<dbReference type="OrthoDB" id="9796125at2"/>
<keyword evidence="3" id="KW-1185">Reference proteome</keyword>